<dbReference type="InterPro" id="IPR023210">
    <property type="entry name" value="NADP_OxRdtase_dom"/>
</dbReference>
<dbReference type="RefSeq" id="WP_007625808.1">
    <property type="nucleotide sequence ID" value="NZ_BAEO01000068.1"/>
</dbReference>
<dbReference type="PRINTS" id="PR01577">
    <property type="entry name" value="KCNABCHANNEL"/>
</dbReference>
<dbReference type="AlphaFoldDB" id="K6YDV8"/>
<comment type="caution">
    <text evidence="5">The sequence shown here is derived from an EMBL/GenBank/DDBJ whole genome shotgun (WGS) entry which is preliminary data.</text>
</comment>
<dbReference type="eggNOG" id="COG0667">
    <property type="taxonomic scope" value="Bacteria"/>
</dbReference>
<dbReference type="EMBL" id="BAEO01000068">
    <property type="protein sequence ID" value="GAC22161.1"/>
    <property type="molecule type" value="Genomic_DNA"/>
</dbReference>
<dbReference type="Proteomes" id="UP000006327">
    <property type="component" value="Unassembled WGS sequence"/>
</dbReference>
<keyword evidence="2" id="KW-0521">NADP</keyword>
<name>K6YDV8_9ALTE</name>
<sequence length="331" mass="36943">MEYRRLGKAGLKVSALSLGSWVTFGKQVDIRDAKKLLKTAYDGGINFFDNAEGYEAGGSEKIMGDAISGLGLARDTFAVSSKVFWGGDKKMQMGLSAKHVRDACDAALKRLHVDYLDLYFCHRPDIDTPIEETVRAMHNLVVQGKVIYWGTSEWSAQQITQAHAISRQEHLTPPTMEQPQYNLLHRDKVEGEFTTLYEQYGMGTTIWSPLASGLLTGKYNDGIPDDSRLKLPGYEWLRDLWTSEDGKQKLAKIRQLTTLANELSISLTHLSIAWCLKNPHVSTVILGASRLSQLEDNLSAVNALDKLTPEVLERIESIVDNKPAAEERFGQ</sequence>
<keyword evidence="3" id="KW-0560">Oxidoreductase</keyword>
<protein>
    <submittedName>
        <fullName evidence="5">Potassium voltage-gated channel Shaker-related subfamily A, beta member 2</fullName>
    </submittedName>
</protein>
<evidence type="ECO:0000313" key="5">
    <source>
        <dbReference type="EMBL" id="GAC22161.1"/>
    </source>
</evidence>
<gene>
    <name evidence="5" type="ORF">GARC_5226</name>
</gene>
<evidence type="ECO:0000313" key="6">
    <source>
        <dbReference type="Proteomes" id="UP000006327"/>
    </source>
</evidence>
<dbReference type="Gene3D" id="3.20.20.100">
    <property type="entry name" value="NADP-dependent oxidoreductase domain"/>
    <property type="match status" value="1"/>
</dbReference>
<keyword evidence="6" id="KW-1185">Reference proteome</keyword>
<dbReference type="SUPFAM" id="SSF51430">
    <property type="entry name" value="NAD(P)-linked oxidoreductase"/>
    <property type="match status" value="1"/>
</dbReference>
<dbReference type="CDD" id="cd19143">
    <property type="entry name" value="AKR_AKR6C1_2"/>
    <property type="match status" value="1"/>
</dbReference>
<comment type="similarity">
    <text evidence="1">Belongs to the shaker potassium channel beta subunit family.</text>
</comment>
<reference evidence="5 6" key="1">
    <citation type="journal article" date="2017" name="Antonie Van Leeuwenhoek">
        <title>Rhizobium rhizosphaerae sp. nov., a novel species isolated from rice rhizosphere.</title>
        <authorList>
            <person name="Zhao J.J."/>
            <person name="Zhang J."/>
            <person name="Zhang R.J."/>
            <person name="Zhang C.W."/>
            <person name="Yin H.Q."/>
            <person name="Zhang X.X."/>
        </authorList>
    </citation>
    <scope>NUCLEOTIDE SEQUENCE [LARGE SCALE GENOMIC DNA]</scope>
    <source>
        <strain evidence="5 6">BSs20135</strain>
    </source>
</reference>
<dbReference type="PANTHER" id="PTHR43150">
    <property type="entry name" value="HYPERKINETIC, ISOFORM M"/>
    <property type="match status" value="1"/>
</dbReference>
<dbReference type="Pfam" id="PF00248">
    <property type="entry name" value="Aldo_ket_red"/>
    <property type="match status" value="1"/>
</dbReference>
<proteinExistence type="inferred from homology"/>
<dbReference type="STRING" id="493475.GARC_5226"/>
<dbReference type="InterPro" id="IPR036812">
    <property type="entry name" value="NAD(P)_OxRdtase_dom_sf"/>
</dbReference>
<evidence type="ECO:0000259" key="4">
    <source>
        <dbReference type="Pfam" id="PF00248"/>
    </source>
</evidence>
<dbReference type="InterPro" id="IPR005399">
    <property type="entry name" value="K_chnl_volt-dep_bsu_KCNAB-rel"/>
</dbReference>
<evidence type="ECO:0000256" key="2">
    <source>
        <dbReference type="ARBA" id="ARBA00022857"/>
    </source>
</evidence>
<dbReference type="GO" id="GO:0016491">
    <property type="term" value="F:oxidoreductase activity"/>
    <property type="evidence" value="ECO:0007669"/>
    <property type="project" value="UniProtKB-KW"/>
</dbReference>
<accession>K6YDV8</accession>
<dbReference type="PANTHER" id="PTHR43150:SF2">
    <property type="entry name" value="HYPERKINETIC, ISOFORM M"/>
    <property type="match status" value="1"/>
</dbReference>
<dbReference type="OrthoDB" id="9772407at2"/>
<organism evidence="5 6">
    <name type="scientific">Paraglaciecola arctica BSs20135</name>
    <dbReference type="NCBI Taxonomy" id="493475"/>
    <lineage>
        <taxon>Bacteria</taxon>
        <taxon>Pseudomonadati</taxon>
        <taxon>Pseudomonadota</taxon>
        <taxon>Gammaproteobacteria</taxon>
        <taxon>Alteromonadales</taxon>
        <taxon>Alteromonadaceae</taxon>
        <taxon>Paraglaciecola</taxon>
    </lineage>
</organism>
<evidence type="ECO:0000256" key="1">
    <source>
        <dbReference type="ARBA" id="ARBA00006515"/>
    </source>
</evidence>
<evidence type="ECO:0000256" key="3">
    <source>
        <dbReference type="ARBA" id="ARBA00023002"/>
    </source>
</evidence>
<feature type="domain" description="NADP-dependent oxidoreductase" evidence="4">
    <location>
        <begin position="16"/>
        <end position="319"/>
    </location>
</feature>